<dbReference type="Proteomes" id="UP001556637">
    <property type="component" value="Unassembled WGS sequence"/>
</dbReference>
<dbReference type="InterPro" id="IPR012902">
    <property type="entry name" value="N_methyl_site"/>
</dbReference>
<comment type="caution">
    <text evidence="2">The sequence shown here is derived from an EMBL/GenBank/DDBJ whole genome shotgun (WGS) entry which is preliminary data.</text>
</comment>
<dbReference type="PROSITE" id="PS00409">
    <property type="entry name" value="PROKAR_NTER_METHYL"/>
    <property type="match status" value="1"/>
</dbReference>
<dbReference type="SUPFAM" id="SSF54523">
    <property type="entry name" value="Pili subunits"/>
    <property type="match status" value="1"/>
</dbReference>
<feature type="transmembrane region" description="Helical" evidence="1">
    <location>
        <begin position="21"/>
        <end position="43"/>
    </location>
</feature>
<keyword evidence="3" id="KW-1185">Reference proteome</keyword>
<dbReference type="InterPro" id="IPR045584">
    <property type="entry name" value="Pilin-like"/>
</dbReference>
<name>A0ABV3T5Z4_9GAMM</name>
<evidence type="ECO:0000313" key="2">
    <source>
        <dbReference type="EMBL" id="MEX0430627.1"/>
    </source>
</evidence>
<keyword evidence="1" id="KW-0812">Transmembrane</keyword>
<keyword evidence="1" id="KW-1133">Transmembrane helix</keyword>
<reference evidence="2 3" key="1">
    <citation type="submission" date="2024-02" db="EMBL/GenBank/DDBJ databases">
        <title>New especies of Spiribacter isolated from saline water.</title>
        <authorList>
            <person name="Leon M.J."/>
            <person name="De La Haba R."/>
            <person name="Sanchez-Porro C."/>
            <person name="Ventosa A."/>
        </authorList>
    </citation>
    <scope>NUCLEOTIDE SEQUENCE [LARGE SCALE GENOMIC DNA]</scope>
    <source>
        <strain evidence="3">ag22IC4-189</strain>
    </source>
</reference>
<dbReference type="Gene3D" id="3.30.700.10">
    <property type="entry name" value="Glycoprotein, Type 4 Pilin"/>
    <property type="match status" value="1"/>
</dbReference>
<keyword evidence="1" id="KW-0472">Membrane</keyword>
<sequence length="140" mass="14713">MKIRNLRNTNARQLIAERKERGFTLIELVIVLAVLGVLAALAIPQLTGLQAEAELQSTAINISSEATEAFATAFVTDGSSGWDSIANACSTAAGLSSNGSSYTVSETDDNDDPSVEITVPYDNSGVISTATCYVYNDTST</sequence>
<dbReference type="EMBL" id="JBAKFF010000001">
    <property type="protein sequence ID" value="MEX0430627.1"/>
    <property type="molecule type" value="Genomic_DNA"/>
</dbReference>
<gene>
    <name evidence="2" type="ORF">V6X30_04315</name>
</gene>
<dbReference type="Pfam" id="PF07963">
    <property type="entry name" value="N_methyl"/>
    <property type="match status" value="1"/>
</dbReference>
<proteinExistence type="predicted"/>
<protein>
    <submittedName>
        <fullName evidence="2">Type II secretion system protein</fullName>
    </submittedName>
</protein>
<dbReference type="RefSeq" id="WP_367983415.1">
    <property type="nucleotide sequence ID" value="NZ_JBAKFF010000001.1"/>
</dbReference>
<accession>A0ABV3T5Z4</accession>
<organism evidence="2 3">
    <name type="scientific">Spiribacter insolitus</name>
    <dbReference type="NCBI Taxonomy" id="3122417"/>
    <lineage>
        <taxon>Bacteria</taxon>
        <taxon>Pseudomonadati</taxon>
        <taxon>Pseudomonadota</taxon>
        <taxon>Gammaproteobacteria</taxon>
        <taxon>Chromatiales</taxon>
        <taxon>Ectothiorhodospiraceae</taxon>
        <taxon>Spiribacter</taxon>
    </lineage>
</organism>
<evidence type="ECO:0000313" key="3">
    <source>
        <dbReference type="Proteomes" id="UP001556637"/>
    </source>
</evidence>
<dbReference type="NCBIfam" id="TIGR02532">
    <property type="entry name" value="IV_pilin_GFxxxE"/>
    <property type="match status" value="1"/>
</dbReference>
<evidence type="ECO:0000256" key="1">
    <source>
        <dbReference type="SAM" id="Phobius"/>
    </source>
</evidence>